<dbReference type="NCBIfam" id="TIGR01733">
    <property type="entry name" value="AA-adenyl-dom"/>
    <property type="match status" value="1"/>
</dbReference>
<dbReference type="SUPFAM" id="SSF47336">
    <property type="entry name" value="ACP-like"/>
    <property type="match status" value="1"/>
</dbReference>
<dbReference type="EMBL" id="JBCGDP010000040">
    <property type="protein sequence ID" value="MEM0578764.1"/>
    <property type="molecule type" value="Genomic_DNA"/>
</dbReference>
<dbReference type="Gene3D" id="3.30.559.10">
    <property type="entry name" value="Chloramphenicol acetyltransferase-like domain"/>
    <property type="match status" value="2"/>
</dbReference>
<dbReference type="InterPro" id="IPR020806">
    <property type="entry name" value="PKS_PP-bd"/>
</dbReference>
<dbReference type="Pfam" id="PF00501">
    <property type="entry name" value="AMP-binding"/>
    <property type="match status" value="1"/>
</dbReference>
<dbReference type="PANTHER" id="PTHR45527">
    <property type="entry name" value="NONRIBOSOMAL PEPTIDE SYNTHETASE"/>
    <property type="match status" value="1"/>
</dbReference>
<dbReference type="InterPro" id="IPR020845">
    <property type="entry name" value="AMP-binding_CS"/>
</dbReference>
<dbReference type="PROSITE" id="PS00455">
    <property type="entry name" value="AMP_BINDING"/>
    <property type="match status" value="1"/>
</dbReference>
<evidence type="ECO:0000256" key="1">
    <source>
        <dbReference type="ARBA" id="ARBA00001957"/>
    </source>
</evidence>
<feature type="non-terminal residue" evidence="5">
    <location>
        <position position="1644"/>
    </location>
</feature>
<dbReference type="SUPFAM" id="SSF56801">
    <property type="entry name" value="Acetyl-CoA synthetase-like"/>
    <property type="match status" value="2"/>
</dbReference>
<dbReference type="Pfam" id="PF00550">
    <property type="entry name" value="PP-binding"/>
    <property type="match status" value="1"/>
</dbReference>
<feature type="domain" description="Carrier" evidence="4">
    <location>
        <begin position="1032"/>
        <end position="1107"/>
    </location>
</feature>
<keyword evidence="3" id="KW-0597">Phosphoprotein</keyword>
<dbReference type="Gene3D" id="2.30.38.10">
    <property type="entry name" value="Luciferase, Domain 3"/>
    <property type="match status" value="1"/>
</dbReference>
<dbReference type="InterPro" id="IPR025110">
    <property type="entry name" value="AMP-bd_C"/>
</dbReference>
<dbReference type="InterPro" id="IPR023213">
    <property type="entry name" value="CAT-like_dom_sf"/>
</dbReference>
<accession>A0ABU9NX00</accession>
<dbReference type="Proteomes" id="UP001468798">
    <property type="component" value="Unassembled WGS sequence"/>
</dbReference>
<evidence type="ECO:0000313" key="5">
    <source>
        <dbReference type="EMBL" id="MEM0578764.1"/>
    </source>
</evidence>
<comment type="caution">
    <text evidence="5">The sequence shown here is derived from an EMBL/GenBank/DDBJ whole genome shotgun (WGS) entry which is preliminary data.</text>
</comment>
<dbReference type="RefSeq" id="WP_342693567.1">
    <property type="nucleotide sequence ID" value="NZ_JBCGDP010000040.1"/>
</dbReference>
<evidence type="ECO:0000259" key="4">
    <source>
        <dbReference type="PROSITE" id="PS50075"/>
    </source>
</evidence>
<dbReference type="InterPro" id="IPR010071">
    <property type="entry name" value="AA_adenyl_dom"/>
</dbReference>
<dbReference type="InterPro" id="IPR036736">
    <property type="entry name" value="ACP-like_sf"/>
</dbReference>
<dbReference type="Pfam" id="PF13193">
    <property type="entry name" value="AMP-binding_C"/>
    <property type="match status" value="1"/>
</dbReference>
<comment type="cofactor">
    <cofactor evidence="1">
        <name>pantetheine 4'-phosphate</name>
        <dbReference type="ChEBI" id="CHEBI:47942"/>
    </cofactor>
</comment>
<dbReference type="CDD" id="cd19531">
    <property type="entry name" value="LCL_NRPS-like"/>
    <property type="match status" value="2"/>
</dbReference>
<dbReference type="InterPro" id="IPR006162">
    <property type="entry name" value="Ppantetheine_attach_site"/>
</dbReference>
<dbReference type="InterPro" id="IPR001242">
    <property type="entry name" value="Condensation_dom"/>
</dbReference>
<reference evidence="5 6" key="1">
    <citation type="submission" date="2024-03" db="EMBL/GenBank/DDBJ databases">
        <title>Two novel species of the genus Flavobacterium exhibiting potentially degradation of complex polysaccharides.</title>
        <authorList>
            <person name="Lian X."/>
        </authorList>
    </citation>
    <scope>NUCLEOTIDE SEQUENCE [LARGE SCALE GENOMIC DNA]</scope>
    <source>
        <strain evidence="5 6">N6</strain>
    </source>
</reference>
<sequence>MKDIKSIISSLFNKEVQIFLDDSEENLRVTGNTAALTAEDKIDISTNKDRLIALLKSSKNSSKFNFEMISPVAVSESYEVSAGQRRLWTLSQFEGGSAVYNMPMHTTLKGSYDIECLQKAIIATIERHEILRTIFKMKENGDVRQYVQPAAAVNFKLSYVDFRNAVDKQASVAHYINTDSYVPFDLEKGPLFRVSLLQTEEETYVFYYNMHHIISDGWSMNVLAKDVFAFYEAFVKGNVPDLEFLKIQYKDYANWQAVQLETAKADTDKEYWLERLSGDCPVLDLPSEALRPAVKTHNGQHLRSYISKKSTEEIKRFTEEKRGSIFISLLTTLNVLLHKYTSNTNIIIGSPVAGRDHADLTDQIGFYVNTLALLNTVNPQESFAAFYDQVKEDTLTSFEHQMYPFDRLIDDLNIKRDISRNAIFDVILTVQNSEASITDATISVEDFDKITDIGTTMAKFDLQFTFTEVADYISFDVIYNCDVYEIEMIKRLMRHYKQLLDVLFASPNEEIKAIQYLTKEEQHQLLYDFNTTNVLYPNDKTVVQLFQEQVAQRANETAVVFEDKKLTYQELDELSNQFVHFLQSEHNIQAADMVGLELDRNEWFLVAMFGILKLGAVYVPINPEFAPEKISFIKEDTNCKVSINDSILQAFKQTADQYETRYEVEIVKSDSAAYVMYTSGSTGVPKGVVIEQKSIVRLVKNTNYIKINAADSILGLSNFAFDGATFDIYMPLLNGGTLVIAAKDIFLDLDQFDALIAAEKIDSFFLTTAFFNTIVEAKLSSLKNLKHLLFGGEQVSVKHVMKFKELYPDVNLHHVYGPTENTTFSTYYEIKEVRKNQRTIPIGSPITNSTSYILDSNNELVPIGVSGEICVGGDGLAQGYLNQGALTEEKFVAHPFIPGELIYKTGDIGKWLPSGDIEFIGRKDNQVKIRGHRIELGEVENALLKQSEIEDAVVVAFENKNGEKELVAYITTSETYNISDLRTSLREIISDYMIPSYFIPLEKLPLTSNGKVDKKALPTVSSSDFVQQEYVAPITETEELLAGIWQDLLKIERVGVTDVFFELGGHSLLAVRLLSAIKNTLNVSVTITDIFNNSTISALAAFIEGKDNTAVLPLVTKQELPANIPLSYAQERLWFIDKLKGSEHYHMPVLLNLKGPLNTTYLSQALKTIVERHETLRTVFVEKEGIAYQRVQSTNRWELNIISGTNDYQGLIAKEVNKPFDLSKDYMLRATIIKISDEEHILVLVRHHIATDGWSESLIVNEFKELYASYASGREADLPALSFQYTDYSVWQRSELSGDVLAKKLDYWESKLGDVAPSALPTDYLRPAVQSNRGDFIGLKLDSDRSEALRTYAKEQGVTLFMLLSSIYKVLLYRYSGQSDICIGTTVANRPQQELESMIGFFVNTLALRSDLSGNPSFNELLKSVKQTTLEAYDHIAVPFEKVVDRVEKTRDKSRSSLFQVLFVLNNNPGAKVAEFSDITIEPMAMNYDIAKYDLTIFAEDGPEGISFSFNYCTDLFSAATASGLRSHYENLLTAVLENGTSSIGDLTMLSTEEEQALVVDCNTPDYLFSGEGTVLSLFEAQAAKTPDAIAFVYNDSRMTYKELDEAATKLAYYYQQTYDLKENDLMGIMMDTSNWSLLGILSI</sequence>
<dbReference type="PROSITE" id="PS00012">
    <property type="entry name" value="PHOSPHOPANTETHEINE"/>
    <property type="match status" value="1"/>
</dbReference>
<dbReference type="PROSITE" id="PS50075">
    <property type="entry name" value="CARRIER"/>
    <property type="match status" value="1"/>
</dbReference>
<dbReference type="Gene3D" id="3.40.50.980">
    <property type="match status" value="2"/>
</dbReference>
<dbReference type="SUPFAM" id="SSF52777">
    <property type="entry name" value="CoA-dependent acyltransferases"/>
    <property type="match status" value="4"/>
</dbReference>
<gene>
    <name evidence="5" type="ORF">WFZ86_19840</name>
</gene>
<dbReference type="InterPro" id="IPR045851">
    <property type="entry name" value="AMP-bd_C_sf"/>
</dbReference>
<evidence type="ECO:0000256" key="2">
    <source>
        <dbReference type="ARBA" id="ARBA00022450"/>
    </source>
</evidence>
<dbReference type="PANTHER" id="PTHR45527:SF1">
    <property type="entry name" value="FATTY ACID SYNTHASE"/>
    <property type="match status" value="1"/>
</dbReference>
<keyword evidence="6" id="KW-1185">Reference proteome</keyword>
<evidence type="ECO:0000313" key="6">
    <source>
        <dbReference type="Proteomes" id="UP001468798"/>
    </source>
</evidence>
<dbReference type="CDD" id="cd12117">
    <property type="entry name" value="A_NRPS_Srf_like"/>
    <property type="match status" value="1"/>
</dbReference>
<dbReference type="Gene3D" id="3.40.50.12780">
    <property type="entry name" value="N-terminal domain of ligase-like"/>
    <property type="match status" value="1"/>
</dbReference>
<name>A0ABU9NX00_9FLAO</name>
<dbReference type="SMART" id="SM00823">
    <property type="entry name" value="PKS_PP"/>
    <property type="match status" value="1"/>
</dbReference>
<dbReference type="InterPro" id="IPR000873">
    <property type="entry name" value="AMP-dep_synth/lig_dom"/>
</dbReference>
<evidence type="ECO:0000256" key="3">
    <source>
        <dbReference type="ARBA" id="ARBA00022553"/>
    </source>
</evidence>
<proteinExistence type="predicted"/>
<organism evidence="5 6">
    <name type="scientific">Flavobacterium polysaccharolyticum</name>
    <dbReference type="NCBI Taxonomy" id="3133148"/>
    <lineage>
        <taxon>Bacteria</taxon>
        <taxon>Pseudomonadati</taxon>
        <taxon>Bacteroidota</taxon>
        <taxon>Flavobacteriia</taxon>
        <taxon>Flavobacteriales</taxon>
        <taxon>Flavobacteriaceae</taxon>
        <taxon>Flavobacterium</taxon>
    </lineage>
</organism>
<keyword evidence="2" id="KW-0596">Phosphopantetheine</keyword>
<dbReference type="Gene3D" id="1.10.1200.10">
    <property type="entry name" value="ACP-like"/>
    <property type="match status" value="1"/>
</dbReference>
<dbReference type="Gene3D" id="3.30.300.30">
    <property type="match status" value="1"/>
</dbReference>
<dbReference type="Pfam" id="PF00668">
    <property type="entry name" value="Condensation"/>
    <property type="match status" value="2"/>
</dbReference>
<protein>
    <submittedName>
        <fullName evidence="5">Amino acid adenylation domain-containing protein</fullName>
    </submittedName>
</protein>
<dbReference type="InterPro" id="IPR042099">
    <property type="entry name" value="ANL_N_sf"/>
</dbReference>
<dbReference type="InterPro" id="IPR009081">
    <property type="entry name" value="PP-bd_ACP"/>
</dbReference>
<dbReference type="Gene3D" id="3.30.559.30">
    <property type="entry name" value="Nonribosomal peptide synthetase, condensation domain"/>
    <property type="match status" value="2"/>
</dbReference>